<evidence type="ECO:0000256" key="8">
    <source>
        <dbReference type="ARBA" id="ARBA00023014"/>
    </source>
</evidence>
<dbReference type="RefSeq" id="WP_086089047.1">
    <property type="nucleotide sequence ID" value="NZ_CP021112.1"/>
</dbReference>
<organism evidence="10 11">
    <name type="scientific">Pseudorhodoplanes sinuspersici</name>
    <dbReference type="NCBI Taxonomy" id="1235591"/>
    <lineage>
        <taxon>Bacteria</taxon>
        <taxon>Pseudomonadati</taxon>
        <taxon>Pseudomonadota</taxon>
        <taxon>Alphaproteobacteria</taxon>
        <taxon>Hyphomicrobiales</taxon>
        <taxon>Pseudorhodoplanes</taxon>
    </lineage>
</organism>
<name>A0A1W6ZU48_9HYPH</name>
<dbReference type="CDD" id="cd06214">
    <property type="entry name" value="PA_degradation_oxidoreductase_like"/>
    <property type="match status" value="1"/>
</dbReference>
<dbReference type="PROSITE" id="PS51384">
    <property type="entry name" value="FAD_FR"/>
    <property type="match status" value="1"/>
</dbReference>
<dbReference type="SUPFAM" id="SSF63380">
    <property type="entry name" value="Riboflavin synthase domain-like"/>
    <property type="match status" value="1"/>
</dbReference>
<evidence type="ECO:0000313" key="10">
    <source>
        <dbReference type="EMBL" id="ARQ00651.1"/>
    </source>
</evidence>
<dbReference type="Pfam" id="PF00970">
    <property type="entry name" value="FAD_binding_6"/>
    <property type="match status" value="1"/>
</dbReference>
<protein>
    <submittedName>
        <fullName evidence="10">Phenylacetic acid degradation protein</fullName>
    </submittedName>
</protein>
<evidence type="ECO:0000313" key="11">
    <source>
        <dbReference type="Proteomes" id="UP000194137"/>
    </source>
</evidence>
<evidence type="ECO:0000256" key="1">
    <source>
        <dbReference type="ARBA" id="ARBA00001974"/>
    </source>
</evidence>
<proteinExistence type="predicted"/>
<dbReference type="SUPFAM" id="SSF52343">
    <property type="entry name" value="Ferredoxin reductase-like, C-terminal NADP-linked domain"/>
    <property type="match status" value="1"/>
</dbReference>
<dbReference type="InterPro" id="IPR008333">
    <property type="entry name" value="Cbr1-like_FAD-bd_dom"/>
</dbReference>
<dbReference type="OrthoDB" id="9796486at2"/>
<keyword evidence="6" id="KW-0560">Oxidoreductase</keyword>
<dbReference type="PRINTS" id="PR00406">
    <property type="entry name" value="CYTB5RDTASE"/>
</dbReference>
<dbReference type="PROSITE" id="PS51085">
    <property type="entry name" value="2FE2S_FER_2"/>
    <property type="match status" value="1"/>
</dbReference>
<dbReference type="InterPro" id="IPR001041">
    <property type="entry name" value="2Fe-2S_ferredoxin-type"/>
</dbReference>
<evidence type="ECO:0000256" key="5">
    <source>
        <dbReference type="ARBA" id="ARBA00022827"/>
    </source>
</evidence>
<dbReference type="InterPro" id="IPR001433">
    <property type="entry name" value="OxRdtase_FAD/NAD-bd"/>
</dbReference>
<evidence type="ECO:0000256" key="2">
    <source>
        <dbReference type="ARBA" id="ARBA00022630"/>
    </source>
</evidence>
<evidence type="ECO:0000256" key="9">
    <source>
        <dbReference type="ARBA" id="ARBA00034078"/>
    </source>
</evidence>
<dbReference type="InterPro" id="IPR039261">
    <property type="entry name" value="FNR_nucleotide-bd"/>
</dbReference>
<dbReference type="GO" id="GO:0016491">
    <property type="term" value="F:oxidoreductase activity"/>
    <property type="evidence" value="ECO:0007669"/>
    <property type="project" value="UniProtKB-KW"/>
</dbReference>
<dbReference type="PRINTS" id="PR00371">
    <property type="entry name" value="FPNCR"/>
</dbReference>
<keyword evidence="5" id="KW-0274">FAD</keyword>
<dbReference type="PANTHER" id="PTHR47354:SF8">
    <property type="entry name" value="1,2-PHENYLACETYL-COA EPOXIDASE, SUBUNIT E"/>
    <property type="match status" value="1"/>
</dbReference>
<dbReference type="InterPro" id="IPR050415">
    <property type="entry name" value="MRET"/>
</dbReference>
<dbReference type="PANTHER" id="PTHR47354">
    <property type="entry name" value="NADH OXIDOREDUCTASE HCR"/>
    <property type="match status" value="1"/>
</dbReference>
<dbReference type="SUPFAM" id="SSF54292">
    <property type="entry name" value="2Fe-2S ferredoxin-like"/>
    <property type="match status" value="1"/>
</dbReference>
<dbReference type="Gene3D" id="3.40.50.80">
    <property type="entry name" value="Nucleotide-binding domain of ferredoxin-NADP reductase (FNR) module"/>
    <property type="match status" value="1"/>
</dbReference>
<reference evidence="10 11" key="1">
    <citation type="submission" date="2017-05" db="EMBL/GenBank/DDBJ databases">
        <title>Full genome sequence of Pseudorhodoplanes sinuspersici.</title>
        <authorList>
            <person name="Dastgheib S.M.M."/>
            <person name="Shavandi M."/>
            <person name="Tirandaz H."/>
        </authorList>
    </citation>
    <scope>NUCLEOTIDE SEQUENCE [LARGE SCALE GENOMIC DNA]</scope>
    <source>
        <strain evidence="10 11">RIPI110</strain>
    </source>
</reference>
<dbReference type="InterPro" id="IPR011884">
    <property type="entry name" value="PaaE"/>
</dbReference>
<comment type="cofactor">
    <cofactor evidence="9">
        <name>[2Fe-2S] cluster</name>
        <dbReference type="ChEBI" id="CHEBI:190135"/>
    </cofactor>
</comment>
<sequence length="360" mass="39825">MAVEFHKLTIADVRRETPEAVSIAFAVPPELMNDYRFSPGQHLTLRQECDGQDIRRSYSICAGLDDGELRVAVKKVEGGVFSTLCNDAIKPGDVIDVMTPQGRFGVMPNPDASRNYLAIAAGSGITPILSLLRSTLTREPNSRFALIYGNRTTKNIIFKEALEDLKDQFLDRLVVHHVLSREQQDIDLFNGRIDADKIETLLKSFAPADEIDHAFLCGPGAMIEEAKTTLLRLGTPDTKIHIEYFSTDGLPIAPRRAVHADATSEDKPVAQARITLHGSAYNVPMFDGETVIEAGERVGLEMPYSCRGGMCCTCRAKLVSGEVDMELNYSLEPWEMEAGYVLTCQARPLTKEIVVDYDEV</sequence>
<dbReference type="CDD" id="cd00207">
    <property type="entry name" value="fer2"/>
    <property type="match status" value="1"/>
</dbReference>
<dbReference type="AlphaFoldDB" id="A0A1W6ZU48"/>
<dbReference type="Pfam" id="PF00111">
    <property type="entry name" value="Fer2"/>
    <property type="match status" value="1"/>
</dbReference>
<dbReference type="InterPro" id="IPR017938">
    <property type="entry name" value="Riboflavin_synthase-like_b-brl"/>
</dbReference>
<keyword evidence="2" id="KW-0285">Flavoprotein</keyword>
<dbReference type="GO" id="GO:0046872">
    <property type="term" value="F:metal ion binding"/>
    <property type="evidence" value="ECO:0007669"/>
    <property type="project" value="UniProtKB-KW"/>
</dbReference>
<keyword evidence="4" id="KW-0479">Metal-binding</keyword>
<dbReference type="InterPro" id="IPR017927">
    <property type="entry name" value="FAD-bd_FR_type"/>
</dbReference>
<evidence type="ECO:0000256" key="6">
    <source>
        <dbReference type="ARBA" id="ARBA00023002"/>
    </source>
</evidence>
<evidence type="ECO:0000256" key="4">
    <source>
        <dbReference type="ARBA" id="ARBA00022723"/>
    </source>
</evidence>
<dbReference type="GO" id="GO:0051537">
    <property type="term" value="F:2 iron, 2 sulfur cluster binding"/>
    <property type="evidence" value="ECO:0007669"/>
    <property type="project" value="UniProtKB-KW"/>
</dbReference>
<dbReference type="InterPro" id="IPR036010">
    <property type="entry name" value="2Fe-2S_ferredoxin-like_sf"/>
</dbReference>
<dbReference type="NCBIfam" id="TIGR02160">
    <property type="entry name" value="PA_CoA_Oxy5"/>
    <property type="match status" value="1"/>
</dbReference>
<evidence type="ECO:0000256" key="7">
    <source>
        <dbReference type="ARBA" id="ARBA00023004"/>
    </source>
</evidence>
<dbReference type="Gene3D" id="3.10.20.30">
    <property type="match status" value="1"/>
</dbReference>
<dbReference type="KEGG" id="psin:CAK95_17370"/>
<dbReference type="GO" id="GO:0010124">
    <property type="term" value="P:phenylacetate catabolic process"/>
    <property type="evidence" value="ECO:0007669"/>
    <property type="project" value="InterPro"/>
</dbReference>
<dbReference type="GO" id="GO:0050660">
    <property type="term" value="F:flavin adenine dinucleotide binding"/>
    <property type="evidence" value="ECO:0007669"/>
    <property type="project" value="TreeGrafter"/>
</dbReference>
<dbReference type="EMBL" id="CP021112">
    <property type="protein sequence ID" value="ARQ00651.1"/>
    <property type="molecule type" value="Genomic_DNA"/>
</dbReference>
<dbReference type="STRING" id="1235591.CAK95_17370"/>
<keyword evidence="8" id="KW-0411">Iron-sulfur</keyword>
<evidence type="ECO:0000256" key="3">
    <source>
        <dbReference type="ARBA" id="ARBA00022714"/>
    </source>
</evidence>
<keyword evidence="7" id="KW-0408">Iron</keyword>
<gene>
    <name evidence="10" type="ORF">CAK95_17370</name>
</gene>
<dbReference type="InterPro" id="IPR001709">
    <property type="entry name" value="Flavoprot_Pyr_Nucl_cyt_Rdtase"/>
</dbReference>
<dbReference type="Proteomes" id="UP000194137">
    <property type="component" value="Chromosome"/>
</dbReference>
<keyword evidence="11" id="KW-1185">Reference proteome</keyword>
<dbReference type="Gene3D" id="2.40.30.10">
    <property type="entry name" value="Translation factors"/>
    <property type="match status" value="1"/>
</dbReference>
<keyword evidence="3" id="KW-0001">2Fe-2S</keyword>
<accession>A0A1W6ZU48</accession>
<dbReference type="InterPro" id="IPR012675">
    <property type="entry name" value="Beta-grasp_dom_sf"/>
</dbReference>
<comment type="cofactor">
    <cofactor evidence="1">
        <name>FAD</name>
        <dbReference type="ChEBI" id="CHEBI:57692"/>
    </cofactor>
</comment>
<dbReference type="Pfam" id="PF00175">
    <property type="entry name" value="NAD_binding_1"/>
    <property type="match status" value="1"/>
</dbReference>